<comment type="caution">
    <text evidence="2">The sequence shown here is derived from an EMBL/GenBank/DDBJ whole genome shotgun (WGS) entry which is preliminary data.</text>
</comment>
<keyword evidence="3" id="KW-1185">Reference proteome</keyword>
<feature type="compositionally biased region" description="Low complexity" evidence="1">
    <location>
        <begin position="506"/>
        <end position="519"/>
    </location>
</feature>
<feature type="compositionally biased region" description="Polar residues" evidence="1">
    <location>
        <begin position="428"/>
        <end position="439"/>
    </location>
</feature>
<evidence type="ECO:0000313" key="2">
    <source>
        <dbReference type="EMBL" id="KAJ7333396.1"/>
    </source>
</evidence>
<feature type="region of interest" description="Disordered" evidence="1">
    <location>
        <begin position="702"/>
        <end position="759"/>
    </location>
</feature>
<evidence type="ECO:0000313" key="3">
    <source>
        <dbReference type="Proteomes" id="UP001218218"/>
    </source>
</evidence>
<feature type="region of interest" description="Disordered" evidence="1">
    <location>
        <begin position="140"/>
        <end position="181"/>
    </location>
</feature>
<feature type="compositionally biased region" description="Polar residues" evidence="1">
    <location>
        <begin position="60"/>
        <end position="78"/>
    </location>
</feature>
<name>A0AAD6ZQ85_9AGAR</name>
<evidence type="ECO:0000256" key="1">
    <source>
        <dbReference type="SAM" id="MobiDB-lite"/>
    </source>
</evidence>
<feature type="region of interest" description="Disordered" evidence="1">
    <location>
        <begin position="794"/>
        <end position="833"/>
    </location>
</feature>
<feature type="compositionally biased region" description="Basic and acidic residues" evidence="1">
    <location>
        <begin position="155"/>
        <end position="173"/>
    </location>
</feature>
<feature type="compositionally biased region" description="Low complexity" evidence="1">
    <location>
        <begin position="713"/>
        <end position="749"/>
    </location>
</feature>
<feature type="compositionally biased region" description="Basic and acidic residues" evidence="1">
    <location>
        <begin position="812"/>
        <end position="822"/>
    </location>
</feature>
<reference evidence="2" key="1">
    <citation type="submission" date="2023-03" db="EMBL/GenBank/DDBJ databases">
        <title>Massive genome expansion in bonnet fungi (Mycena s.s.) driven by repeated elements and novel gene families across ecological guilds.</title>
        <authorList>
            <consortium name="Lawrence Berkeley National Laboratory"/>
            <person name="Harder C.B."/>
            <person name="Miyauchi S."/>
            <person name="Viragh M."/>
            <person name="Kuo A."/>
            <person name="Thoen E."/>
            <person name="Andreopoulos B."/>
            <person name="Lu D."/>
            <person name="Skrede I."/>
            <person name="Drula E."/>
            <person name="Henrissat B."/>
            <person name="Morin E."/>
            <person name="Kohler A."/>
            <person name="Barry K."/>
            <person name="LaButti K."/>
            <person name="Morin E."/>
            <person name="Salamov A."/>
            <person name="Lipzen A."/>
            <person name="Mereny Z."/>
            <person name="Hegedus B."/>
            <person name="Baldrian P."/>
            <person name="Stursova M."/>
            <person name="Weitz H."/>
            <person name="Taylor A."/>
            <person name="Grigoriev I.V."/>
            <person name="Nagy L.G."/>
            <person name="Martin F."/>
            <person name="Kauserud H."/>
        </authorList>
    </citation>
    <scope>NUCLEOTIDE SEQUENCE</scope>
    <source>
        <strain evidence="2">CBHHK002</strain>
    </source>
</reference>
<protein>
    <submittedName>
        <fullName evidence="2">Uncharacterized protein</fullName>
    </submittedName>
</protein>
<feature type="compositionally biased region" description="Acidic residues" evidence="1">
    <location>
        <begin position="314"/>
        <end position="335"/>
    </location>
</feature>
<proteinExistence type="predicted"/>
<gene>
    <name evidence="2" type="ORF">DFH08DRAFT_814511</name>
</gene>
<feature type="region of interest" description="Disordered" evidence="1">
    <location>
        <begin position="569"/>
        <end position="601"/>
    </location>
</feature>
<accession>A0AAD6ZQ85</accession>
<feature type="compositionally biased region" description="Basic and acidic residues" evidence="1">
    <location>
        <begin position="489"/>
        <end position="499"/>
    </location>
</feature>
<dbReference type="AlphaFoldDB" id="A0AAD6ZQ85"/>
<feature type="compositionally biased region" description="Polar residues" evidence="1">
    <location>
        <begin position="404"/>
        <end position="420"/>
    </location>
</feature>
<feature type="region of interest" description="Disordered" evidence="1">
    <location>
        <begin position="60"/>
        <end position="106"/>
    </location>
</feature>
<dbReference type="Proteomes" id="UP001218218">
    <property type="component" value="Unassembled WGS sequence"/>
</dbReference>
<feature type="region of interest" description="Disordered" evidence="1">
    <location>
        <begin position="292"/>
        <end position="544"/>
    </location>
</feature>
<feature type="compositionally biased region" description="Basic and acidic residues" evidence="1">
    <location>
        <begin position="86"/>
        <end position="96"/>
    </location>
</feature>
<dbReference type="EMBL" id="JARIHO010000034">
    <property type="protein sequence ID" value="KAJ7333396.1"/>
    <property type="molecule type" value="Genomic_DNA"/>
</dbReference>
<organism evidence="2 3">
    <name type="scientific">Mycena albidolilacea</name>
    <dbReference type="NCBI Taxonomy" id="1033008"/>
    <lineage>
        <taxon>Eukaryota</taxon>
        <taxon>Fungi</taxon>
        <taxon>Dikarya</taxon>
        <taxon>Basidiomycota</taxon>
        <taxon>Agaricomycotina</taxon>
        <taxon>Agaricomycetes</taxon>
        <taxon>Agaricomycetidae</taxon>
        <taxon>Agaricales</taxon>
        <taxon>Marasmiineae</taxon>
        <taxon>Mycenaceae</taxon>
        <taxon>Mycena</taxon>
    </lineage>
</organism>
<sequence length="955" mass="99849">MPGERTDVEGGNTRCRAHLELTARKAKVQVLHALEREPHQRIRSYTIVVDIGGKAQVRTRSSASHTSTYVHTPSSISGVSKRLHGKKETGAEREEGNPGWQSNAPHLHGRHARIDRHAPVLMNQHGYAVGWQRVRRYETEEKAGTTEAGDGEGESGGKEKSGWASRQEERDSSVDSAGKSAPATHPLALVHLRASRVATTFGTCWVGGDSAKLETYCTAASSRVLPPHSSETNFSLSRTALDHSQRLASPPEPSSATSHLISPSDDVYLFYTFPTIITSQMKHKGPGARFVRALAPRPDTPPPSPRPAAALTLDDADPDSDSDSDSDEADADADDPLASSELTARPPPGPPSPLSPISILRPPHPHRKTSSYSSQVAFSLGGGLASSLGRSRSHSRMRGSRASTATSTLTVYHTPSSSAGASEHWHSAESSFRDSTSVAQLHGRGRGHAHAESAPDLHAAAESLSRHAHAHAHSTHASLGKGLPTTSLRADKADSRRVSDATITPASARISAASSAASSTDRLHPAPAPAPEAEADSPYATKLNGNGFPGGWGSVRSAHGWGKAASTSALVDADGSRRSPPPLDTGGVTGDAGPSSSALSPLPYQQHFPWGARVLGSFRTAAVAGSDSTINNEPDNRASGAFAPPGAWGSFRQTNAAAGAGKPTTAVMGVGAGRSVESLGESSVAVDLDLASPVEAAFPAHANGVVPNGTPGSDASASVSASTRTRTSRMNGSESATSGSTSTSVAPPTKWLTEPDIPASGVGAAHFRVSARTGEGVQDVFGWVARRLVEPPQSLNSAEEGESGMGMGRDSWAGREGWENSHSRAKGGRGGGRGRGWGSAFWFGRRADGYGLDSVGLNPRNDSGVVLDTAGVPMTRAFCTWGEKSEIPQARKRGFPASESVPTKLFGLAADGHGLDIVDLKSRNDSGVVLHRHRGRSVNRPGFLIAESRSLELRD</sequence>
<feature type="compositionally biased region" description="Pro residues" evidence="1">
    <location>
        <begin position="345"/>
        <end position="354"/>
    </location>
</feature>